<evidence type="ECO:0000256" key="6">
    <source>
        <dbReference type="SAM" id="Phobius"/>
    </source>
</evidence>
<feature type="region of interest" description="Disordered" evidence="5">
    <location>
        <begin position="31"/>
        <end position="111"/>
    </location>
</feature>
<dbReference type="Pfam" id="PF00746">
    <property type="entry name" value="Gram_pos_anchor"/>
    <property type="match status" value="1"/>
</dbReference>
<keyword evidence="10" id="KW-1185">Reference proteome</keyword>
<proteinExistence type="predicted"/>
<evidence type="ECO:0000313" key="9">
    <source>
        <dbReference type="EMBL" id="PMC57837.1"/>
    </source>
</evidence>
<dbReference type="InterPro" id="IPR019931">
    <property type="entry name" value="LPXTG_anchor"/>
</dbReference>
<keyword evidence="2" id="KW-0964">Secreted</keyword>
<feature type="compositionally biased region" description="Basic and acidic residues" evidence="5">
    <location>
        <begin position="153"/>
        <end position="179"/>
    </location>
</feature>
<dbReference type="RefSeq" id="WP_102228066.1">
    <property type="nucleotide sequence ID" value="NZ_PNFY01000039.1"/>
</dbReference>
<feature type="signal peptide" evidence="7">
    <location>
        <begin position="1"/>
        <end position="22"/>
    </location>
</feature>
<feature type="region of interest" description="Disordered" evidence="5">
    <location>
        <begin position="153"/>
        <end position="200"/>
    </location>
</feature>
<evidence type="ECO:0000256" key="4">
    <source>
        <dbReference type="ARBA" id="ARBA00023088"/>
    </source>
</evidence>
<dbReference type="OrthoDB" id="7019008at2"/>
<keyword evidence="6" id="KW-0812">Transmembrane</keyword>
<dbReference type="EMBL" id="PNHE01000041">
    <property type="protein sequence ID" value="PMC57837.1"/>
    <property type="molecule type" value="Genomic_DNA"/>
</dbReference>
<evidence type="ECO:0000256" key="3">
    <source>
        <dbReference type="ARBA" id="ARBA00022729"/>
    </source>
</evidence>
<keyword evidence="6" id="KW-1133">Transmembrane helix</keyword>
<name>A0A2N6SL69_9LACT</name>
<keyword evidence="3 7" id="KW-0732">Signal</keyword>
<keyword evidence="4" id="KW-0572">Peptidoglycan-anchor</keyword>
<evidence type="ECO:0000256" key="1">
    <source>
        <dbReference type="ARBA" id="ARBA00022512"/>
    </source>
</evidence>
<feature type="compositionally biased region" description="Basic and acidic residues" evidence="5">
    <location>
        <begin position="86"/>
        <end position="96"/>
    </location>
</feature>
<feature type="compositionally biased region" description="Acidic residues" evidence="5">
    <location>
        <begin position="55"/>
        <end position="85"/>
    </location>
</feature>
<comment type="caution">
    <text evidence="9">The sequence shown here is derived from an EMBL/GenBank/DDBJ whole genome shotgun (WGS) entry which is preliminary data.</text>
</comment>
<dbReference type="AlphaFoldDB" id="A0A2N6SL69"/>
<protein>
    <recommendedName>
        <fullName evidence="8">Gram-positive cocci surface proteins LPxTG domain-containing protein</fullName>
    </recommendedName>
</protein>
<feature type="domain" description="Gram-positive cocci surface proteins LPxTG" evidence="8">
    <location>
        <begin position="198"/>
        <end position="232"/>
    </location>
</feature>
<evidence type="ECO:0000313" key="10">
    <source>
        <dbReference type="Proteomes" id="UP000235682"/>
    </source>
</evidence>
<dbReference type="Proteomes" id="UP000235682">
    <property type="component" value="Unassembled WGS sequence"/>
</dbReference>
<feature type="chain" id="PRO_5014834306" description="Gram-positive cocci surface proteins LPxTG domain-containing protein" evidence="7">
    <location>
        <begin position="23"/>
        <end position="232"/>
    </location>
</feature>
<dbReference type="Pfam" id="PF18656">
    <property type="entry name" value="DUF5633"/>
    <property type="match status" value="1"/>
</dbReference>
<reference evidence="9 10" key="1">
    <citation type="submission" date="2017-09" db="EMBL/GenBank/DDBJ databases">
        <title>Bacterial strain isolated from the female urinary microbiota.</title>
        <authorList>
            <person name="Thomas-White K."/>
            <person name="Kumar N."/>
            <person name="Forster S."/>
            <person name="Putonti C."/>
            <person name="Lawley T."/>
            <person name="Wolfe A.J."/>
        </authorList>
    </citation>
    <scope>NUCLEOTIDE SEQUENCE [LARGE SCALE GENOMIC DNA]</scope>
    <source>
        <strain evidence="9 10">UMB0852</strain>
    </source>
</reference>
<evidence type="ECO:0000259" key="8">
    <source>
        <dbReference type="PROSITE" id="PS50847"/>
    </source>
</evidence>
<dbReference type="NCBIfam" id="TIGR01167">
    <property type="entry name" value="LPXTG_anchor"/>
    <property type="match status" value="1"/>
</dbReference>
<evidence type="ECO:0000256" key="5">
    <source>
        <dbReference type="SAM" id="MobiDB-lite"/>
    </source>
</evidence>
<feature type="transmembrane region" description="Helical" evidence="6">
    <location>
        <begin position="204"/>
        <end position="225"/>
    </location>
</feature>
<dbReference type="PROSITE" id="PS50847">
    <property type="entry name" value="GRAM_POS_ANCHORING"/>
    <property type="match status" value="1"/>
</dbReference>
<evidence type="ECO:0000256" key="7">
    <source>
        <dbReference type="SAM" id="SignalP"/>
    </source>
</evidence>
<keyword evidence="1" id="KW-0134">Cell wall</keyword>
<evidence type="ECO:0000256" key="2">
    <source>
        <dbReference type="ARBA" id="ARBA00022525"/>
    </source>
</evidence>
<gene>
    <name evidence="9" type="ORF">CJ205_07505</name>
</gene>
<sequence length="232" mass="24914">MKKTLLYSAALALLLQGPAVLAAEQADTISATDNPEASLELPKDEDAPAVSENVDANDADAEVDAEVSEESAEESADEEVSEEKEETVVKAEKAEEKEEEKELDQEAPLVTKGYEDKADAIRQAEEFVHNINGYNITQAADGKWYITLTTAEGKTEGQGEDQKELDQKEIDDALGKEESSDVEVSEVVAPAKPAGKELPNTGEVASMTALFAGLLGSTGLGTVFINRRRQNK</sequence>
<organism evidence="9 10">
    <name type="scientific">Dolosicoccus paucivorans</name>
    <dbReference type="NCBI Taxonomy" id="84521"/>
    <lineage>
        <taxon>Bacteria</taxon>
        <taxon>Bacillati</taxon>
        <taxon>Bacillota</taxon>
        <taxon>Bacilli</taxon>
        <taxon>Lactobacillales</taxon>
        <taxon>Aerococcaceae</taxon>
        <taxon>Dolosicoccus</taxon>
    </lineage>
</organism>
<keyword evidence="6" id="KW-0472">Membrane</keyword>
<dbReference type="InterPro" id="IPR040912">
    <property type="entry name" value="DUF5633"/>
</dbReference>
<accession>A0A2N6SL69</accession>